<dbReference type="PANTHER" id="PTHR34823">
    <property type="entry name" value="GLCNAC-BINDING PROTEIN A"/>
    <property type="match status" value="1"/>
</dbReference>
<sequence length="490" mass="52062">MKRAHSTSRVMMGCASSLTLMATLFASQQAAAHGYMSEPPSRAYACRLALNTGCGAAEYEPQSVGEGPKGFPAQGPVDGKLASGGLTQFAAVDAQSATRWHLTDITERNIQFSWFYTAAHKTTKWEYFITKAGWNPNLPLSRASFDATPFCSVEGGGSVPINGNEGGTGPGAVKHDCVIPADRNGQHIILGAWTIDNTAAAFYNVVDVNIVAAAPDPDGWSNVGVVAPTQTLLPGDTVTARAFTGSAESAQYSFSIGIDSAEEGQPANWAFKLAETVNAANKPVRAGVRNEEGAIEPIKGTNTFYAKAESGVTSYQMQTTMVPDPGAYMHVHDVAAEYVLDKGQTNISLTLMTNKNISVEATVYNDANKPVGQSTQMVNATTVPMTVAVKSAPGAHSLKLIATSADGRENFQELKEITLTGEGGSQDYDAIFPQGIKDYKAGTTVLQPKTGLVYECKPFPYSGWCSQYSPTATHYEPGTGSHWADAWIEK</sequence>
<organism evidence="7 8">
    <name type="scientific">Pseudomonas versuta</name>
    <dbReference type="NCBI Taxonomy" id="1788301"/>
    <lineage>
        <taxon>Bacteria</taxon>
        <taxon>Pseudomonadati</taxon>
        <taxon>Pseudomonadota</taxon>
        <taxon>Gammaproteobacteria</taxon>
        <taxon>Pseudomonadales</taxon>
        <taxon>Pseudomonadaceae</taxon>
        <taxon>Pseudomonas</taxon>
    </lineage>
</organism>
<evidence type="ECO:0000313" key="8">
    <source>
        <dbReference type="Proteomes" id="UP000185990"/>
    </source>
</evidence>
<dbReference type="InterPro" id="IPR041029">
    <property type="entry name" value="GbpA_2"/>
</dbReference>
<dbReference type="InterPro" id="IPR004302">
    <property type="entry name" value="Cellulose/chitin-bd_N"/>
</dbReference>
<comment type="caution">
    <text evidence="7">The sequence shown here is derived from an EMBL/GenBank/DDBJ whole genome shotgun (WGS) entry which is preliminary data.</text>
</comment>
<feature type="domain" description="N-acetylglucosamine binding protein A" evidence="6">
    <location>
        <begin position="220"/>
        <end position="318"/>
    </location>
</feature>
<dbReference type="Proteomes" id="UP000185990">
    <property type="component" value="Unassembled WGS sequence"/>
</dbReference>
<protein>
    <submittedName>
        <fullName evidence="7">N-acetylglucosamine-binding protein GbpA</fullName>
    </submittedName>
</protein>
<dbReference type="PANTHER" id="PTHR34823:SF1">
    <property type="entry name" value="CHITIN-BINDING TYPE-4 DOMAIN-CONTAINING PROTEIN"/>
    <property type="match status" value="1"/>
</dbReference>
<proteinExistence type="predicted"/>
<dbReference type="SUPFAM" id="SSF81296">
    <property type="entry name" value="E set domains"/>
    <property type="match status" value="1"/>
</dbReference>
<evidence type="ECO:0000256" key="3">
    <source>
        <dbReference type="ARBA" id="ARBA00022729"/>
    </source>
</evidence>
<dbReference type="Pfam" id="PF18416">
    <property type="entry name" value="GbpA_2"/>
    <property type="match status" value="1"/>
</dbReference>
<feature type="signal peptide" evidence="4">
    <location>
        <begin position="1"/>
        <end position="32"/>
    </location>
</feature>
<feature type="domain" description="Chitin-binding type-4" evidence="5">
    <location>
        <begin position="33"/>
        <end position="208"/>
    </location>
</feature>
<keyword evidence="2" id="KW-0147">Chitin-binding</keyword>
<dbReference type="NCBIfam" id="NF009690">
    <property type="entry name" value="PRK13211.1"/>
    <property type="match status" value="1"/>
</dbReference>
<evidence type="ECO:0000259" key="5">
    <source>
        <dbReference type="Pfam" id="PF03067"/>
    </source>
</evidence>
<evidence type="ECO:0000259" key="6">
    <source>
        <dbReference type="Pfam" id="PF18416"/>
    </source>
</evidence>
<accession>A0A854A0X7</accession>
<reference evidence="7 8" key="1">
    <citation type="submission" date="2016-11" db="EMBL/GenBank/DDBJ databases">
        <title>Draft genome of Pseudomonas versuta A4R1.12.</title>
        <authorList>
            <person name="See-Too W.-S."/>
        </authorList>
    </citation>
    <scope>NUCLEOTIDE SEQUENCE [LARGE SCALE GENOMIC DNA]</scope>
    <source>
        <strain evidence="7 8">A4R1.12</strain>
    </source>
</reference>
<gene>
    <name evidence="7" type="ORF">BOH74_07935</name>
</gene>
<dbReference type="EMBL" id="MPJD01000016">
    <property type="protein sequence ID" value="OKA25554.1"/>
    <property type="molecule type" value="Genomic_DNA"/>
</dbReference>
<dbReference type="GO" id="GO:0008061">
    <property type="term" value="F:chitin binding"/>
    <property type="evidence" value="ECO:0007669"/>
    <property type="project" value="UniProtKB-KW"/>
</dbReference>
<dbReference type="Pfam" id="PF03067">
    <property type="entry name" value="LPMO_10"/>
    <property type="match status" value="1"/>
</dbReference>
<dbReference type="InterPro" id="IPR051024">
    <property type="entry name" value="GlcNAc_Chitin_IntDeg"/>
</dbReference>
<evidence type="ECO:0000256" key="1">
    <source>
        <dbReference type="ARBA" id="ARBA00022525"/>
    </source>
</evidence>
<dbReference type="CDD" id="cd21177">
    <property type="entry name" value="LPMO_AA10"/>
    <property type="match status" value="1"/>
</dbReference>
<dbReference type="RefSeq" id="WP_073509382.1">
    <property type="nucleotide sequence ID" value="NZ_MPJD01000016.1"/>
</dbReference>
<keyword evidence="3 4" id="KW-0732">Signal</keyword>
<dbReference type="InterPro" id="IPR014756">
    <property type="entry name" value="Ig_E-set"/>
</dbReference>
<evidence type="ECO:0000256" key="2">
    <source>
        <dbReference type="ARBA" id="ARBA00022669"/>
    </source>
</evidence>
<dbReference type="Gene3D" id="2.70.50.50">
    <property type="entry name" value="chitin-binding protein cbp21"/>
    <property type="match status" value="1"/>
</dbReference>
<evidence type="ECO:0000256" key="4">
    <source>
        <dbReference type="SAM" id="SignalP"/>
    </source>
</evidence>
<keyword evidence="1" id="KW-0964">Secreted</keyword>
<feature type="chain" id="PRO_5032541716" evidence="4">
    <location>
        <begin position="33"/>
        <end position="490"/>
    </location>
</feature>
<dbReference type="AlphaFoldDB" id="A0A854A0X7"/>
<dbReference type="Gene3D" id="2.60.40.2550">
    <property type="match status" value="1"/>
</dbReference>
<dbReference type="Gene3D" id="3.30.70.2150">
    <property type="match status" value="1"/>
</dbReference>
<name>A0A854A0X7_9PSED</name>
<evidence type="ECO:0000313" key="7">
    <source>
        <dbReference type="EMBL" id="OKA25554.1"/>
    </source>
</evidence>